<dbReference type="PATRIC" id="fig|270498.16.peg.926"/>
<dbReference type="InterPro" id="IPR039532">
    <property type="entry name" value="TetR_C_Firmicutes"/>
</dbReference>
<evidence type="ECO:0000313" key="5">
    <source>
        <dbReference type="Proteomes" id="UP000034076"/>
    </source>
</evidence>
<dbReference type="PANTHER" id="PTHR43479:SF7">
    <property type="entry name" value="TETR-FAMILY TRANSCRIPTIONAL REGULATOR"/>
    <property type="match status" value="1"/>
</dbReference>
<sequence>MKMLVSGQKKIILQAGVCFMKESRKTRYTRMALEDSLIELMTKKPISKITIKELCENADINRTTFYSHYSDQYDLLRQIEDDALSWAKEAISGVQDIKSMQEIKNIIEKILEYFADDHKHIQVLMSEQGDIDFQKQLITLIYDYCGIIPFASENTDAQELYFVFIVNGSVGLIQNWLKNGLRVPAKEIAEIIYHMALSMPVNPIQK</sequence>
<dbReference type="PANTHER" id="PTHR43479">
    <property type="entry name" value="ACREF/ENVCD OPERON REPRESSOR-RELATED"/>
    <property type="match status" value="1"/>
</dbReference>
<protein>
    <submittedName>
        <fullName evidence="4">Transcriptional regulator, TetR family</fullName>
    </submittedName>
</protein>
<feature type="DNA-binding region" description="H-T-H motif" evidence="2">
    <location>
        <begin position="50"/>
        <end position="69"/>
    </location>
</feature>
<accession>A0A0M2NG13</accession>
<feature type="domain" description="HTH tetR-type" evidence="3">
    <location>
        <begin position="27"/>
        <end position="87"/>
    </location>
</feature>
<dbReference type="AlphaFoldDB" id="A0A0M2NG13"/>
<dbReference type="Gene3D" id="1.10.357.10">
    <property type="entry name" value="Tetracycline Repressor, domain 2"/>
    <property type="match status" value="1"/>
</dbReference>
<keyword evidence="1 2" id="KW-0238">DNA-binding</keyword>
<dbReference type="InterPro" id="IPR050624">
    <property type="entry name" value="HTH-type_Tx_Regulator"/>
</dbReference>
<dbReference type="EMBL" id="LAYJ01000088">
    <property type="protein sequence ID" value="KKI51098.1"/>
    <property type="molecule type" value="Genomic_DNA"/>
</dbReference>
<organism evidence="4 5">
    <name type="scientific">Christensenella hongkongensis</name>
    <dbReference type="NCBI Taxonomy" id="270498"/>
    <lineage>
        <taxon>Bacteria</taxon>
        <taxon>Bacillati</taxon>
        <taxon>Bacillota</taxon>
        <taxon>Clostridia</taxon>
        <taxon>Christensenellales</taxon>
        <taxon>Christensenellaceae</taxon>
        <taxon>Christensenella</taxon>
    </lineage>
</organism>
<dbReference type="InterPro" id="IPR001647">
    <property type="entry name" value="HTH_TetR"/>
</dbReference>
<dbReference type="Proteomes" id="UP000034076">
    <property type="component" value="Unassembled WGS sequence"/>
</dbReference>
<dbReference type="SUPFAM" id="SSF46689">
    <property type="entry name" value="Homeodomain-like"/>
    <property type="match status" value="1"/>
</dbReference>
<dbReference type="GO" id="GO:0003677">
    <property type="term" value="F:DNA binding"/>
    <property type="evidence" value="ECO:0007669"/>
    <property type="project" value="UniProtKB-UniRule"/>
</dbReference>
<evidence type="ECO:0000256" key="2">
    <source>
        <dbReference type="PROSITE-ProRule" id="PRU00335"/>
    </source>
</evidence>
<evidence type="ECO:0000313" key="4">
    <source>
        <dbReference type="EMBL" id="KKI51098.1"/>
    </source>
</evidence>
<reference evidence="4 5" key="1">
    <citation type="submission" date="2015-04" db="EMBL/GenBank/DDBJ databases">
        <title>Draft genome sequence of bacteremic isolate Catabacter hongkongensis type strain HKU16T.</title>
        <authorList>
            <person name="Lau S.K."/>
            <person name="Teng J.L."/>
            <person name="Huang Y."/>
            <person name="Curreem S.O."/>
            <person name="Tsui S.K."/>
            <person name="Woo P.C."/>
        </authorList>
    </citation>
    <scope>NUCLEOTIDE SEQUENCE [LARGE SCALE GENOMIC DNA]</scope>
    <source>
        <strain evidence="4 5">HKU16</strain>
    </source>
</reference>
<evidence type="ECO:0000259" key="3">
    <source>
        <dbReference type="PROSITE" id="PS50977"/>
    </source>
</evidence>
<dbReference type="InterPro" id="IPR009057">
    <property type="entry name" value="Homeodomain-like_sf"/>
</dbReference>
<dbReference type="STRING" id="270498.CHK_1485"/>
<proteinExistence type="predicted"/>
<name>A0A0M2NG13_9FIRM</name>
<keyword evidence="5" id="KW-1185">Reference proteome</keyword>
<comment type="caution">
    <text evidence="4">The sequence shown here is derived from an EMBL/GenBank/DDBJ whole genome shotgun (WGS) entry which is preliminary data.</text>
</comment>
<evidence type="ECO:0000256" key="1">
    <source>
        <dbReference type="ARBA" id="ARBA00023125"/>
    </source>
</evidence>
<dbReference type="Pfam" id="PF14278">
    <property type="entry name" value="TetR_C_8"/>
    <property type="match status" value="1"/>
</dbReference>
<gene>
    <name evidence="4" type="ORF">CHK_1485</name>
</gene>
<dbReference type="PROSITE" id="PS50977">
    <property type="entry name" value="HTH_TETR_2"/>
    <property type="match status" value="1"/>
</dbReference>